<feature type="compositionally biased region" description="Polar residues" evidence="11">
    <location>
        <begin position="457"/>
        <end position="473"/>
    </location>
</feature>
<dbReference type="EMBL" id="CP017623">
    <property type="protein sequence ID" value="AOW26458.1"/>
    <property type="molecule type" value="Genomic_DNA"/>
</dbReference>
<dbReference type="SUPFAM" id="SSF50729">
    <property type="entry name" value="PH domain-like"/>
    <property type="match status" value="1"/>
</dbReference>
<dbReference type="GO" id="GO:0032934">
    <property type="term" value="F:sterol binding"/>
    <property type="evidence" value="ECO:0000318"/>
    <property type="project" value="GO_Central"/>
</dbReference>
<sequence length="1318" mass="148382">MNDSPQLSASLLRLKLLDALRNGDINKIDTIVDELTSCKPTLQTQEIVQLKETILHYAVQVASLATIQHLVNNCEKYSLDINAQDTQGNTPLHLAASSSRLDVVKYLLSLPTINDTIVNLDRKQPVEVCKDTNIAQLMQFERAKFVEKAATNLRIYFSNRDFDNLENILIANPRASELLDINGTEPQTGNTVLHEFIKKDDLAMCDWILKHGGDPFKRDKHGKLPIDLVNSKNEALKKLLKAASKDQTIMDPVATTNNAIKTGGAPVYKGYLRKWTNFASGYKLRYFVLDHNGILSYYTNQDDTNNSCRGSLNLGYATLHLDSSEKLKFEIYGKNGLRWHLKANHPIETNRWVWTLQNAITIAKDNIKKRNLNGERRSTPSPATIESATTNETDTQHEHSNEPEKKRHRLRIPGRKKHKRISSSSSFESGDESTGELSRSSTFKNNLKDIKEGSRLTGISTTQGAPFELSSTRKTSHEDQYSYQETDNENFDYDIDDYDAGDYDSETEASVDIDQLNDSIATTRRSLQVELTSLLELMKSLQDDKLLSNDDAKVNEICVIGGNTIKGIHDLMAKYDISVDARYGKLKKNLDRQLEVNALWERSIRQLENEIAEKDSKLAHLQGQRKQLKKYFTASGAAMAKSAGTVSPAPSNKNLSNEEKQPENKQALTEVLREEPDETQIEEVDEKLDKLSNIKERQVVEEAPQMPGALPDEVIEKYLGEDSDEDDEFFDADEFEEDGLENVELGGVAAALGAAQAKVEATSDELPVNEEVKEEEVPLASTEEQEETPSIVVNEEATSSLNLDEKSSIAPPTVIENKEVEVLELDEKSVAPSDVTKIEETNNVEEGVSPLTVEESKPAAPVEPQVPGDEGLTEVQRRVNHLLQEEGSFLGYENPPRKKLSMDEDNRPKVGLWGILKSMVGKDMTRMTLPVSFNEPTSLLQRLAEDIEYNSLLNTAAGYDDSTLRLIYVATFAATEYSSTIDRIAKPFNPLLGETFEYSRPDQNFRLFVEQVSHHPPISACRAESPKWDYYGENAVDSKFYGRSFDFKHLGKMFCVIRPDKGVRNKNGELVEEELYSWKKVNTAVVGIMLGNPTVDNYGKMVVENHTTGDIITVDLKQRGWRASSAYQLSGHALDRDGVAQWAMGGHWNSKIFAKKIVNGNINEGQSGNRKMSLLDDPNARAGTSTTVSNDPYSGSKFLVWQVAPRPKVPFNLTAFAVTLNGLDDKLKPWLPPTDTRLRPDQRDMEEGLYDRAADEKHRVEVKQRQARKQREDNKETYVPNWFVKRKHPVTGDMFWEYNGKYWPRRKAQDLANTGDIF</sequence>
<dbReference type="InterPro" id="IPR018494">
    <property type="entry name" value="Oxysterol-bd_CS"/>
</dbReference>
<keyword evidence="6" id="KW-0445">Lipid transport</keyword>
<dbReference type="FunCoup" id="A0A1D8PE79">
    <property type="interactions" value="559"/>
</dbReference>
<feature type="domain" description="PH" evidence="12">
    <location>
        <begin position="265"/>
        <end position="361"/>
    </location>
</feature>
<feature type="compositionally biased region" description="Polar residues" evidence="11">
    <location>
        <begin position="379"/>
        <end position="393"/>
    </location>
</feature>
<dbReference type="GO" id="GO:0006897">
    <property type="term" value="P:endocytosis"/>
    <property type="evidence" value="ECO:0000318"/>
    <property type="project" value="GO_Central"/>
</dbReference>
<dbReference type="GeneID" id="3640743"/>
<dbReference type="GO" id="GO:0005635">
    <property type="term" value="C:nuclear envelope"/>
    <property type="evidence" value="ECO:0000318"/>
    <property type="project" value="GO_Central"/>
</dbReference>
<dbReference type="Pfam" id="PF01237">
    <property type="entry name" value="Oxysterol_BP"/>
    <property type="match status" value="1"/>
</dbReference>
<dbReference type="PROSITE" id="PS50297">
    <property type="entry name" value="ANK_REP_REGION"/>
    <property type="match status" value="1"/>
</dbReference>
<evidence type="ECO:0000256" key="1">
    <source>
        <dbReference type="ARBA" id="ARBA00008842"/>
    </source>
</evidence>
<keyword evidence="7" id="KW-0446">Lipid-binding</keyword>
<evidence type="ECO:0000256" key="2">
    <source>
        <dbReference type="ARBA" id="ARBA00022448"/>
    </source>
</evidence>
<accession>A0A1D8PE79</accession>
<dbReference type="CGD" id="CAL0000176916">
    <property type="gene designation" value="OSH2"/>
</dbReference>
<feature type="region of interest" description="Disordered" evidence="11">
    <location>
        <begin position="454"/>
        <end position="489"/>
    </location>
</feature>
<proteinExistence type="inferred from homology"/>
<dbReference type="Gene3D" id="2.40.160.120">
    <property type="match status" value="1"/>
</dbReference>
<dbReference type="SMR" id="A0A1D8PE79"/>
<reference evidence="14 15" key="3">
    <citation type="journal article" date="2013" name="Genome Biol.">
        <title>Assembly of a phased diploid Candida albicans genome facilitates allele-specific measurements and provides a simple model for repeat and indel structure.</title>
        <authorList>
            <person name="Muzzey D."/>
            <person name="Schwartz K."/>
            <person name="Weissman J.S."/>
            <person name="Sherlock G."/>
        </authorList>
    </citation>
    <scope>NUCLEOTIDE SEQUENCE [LARGE SCALE GENOMIC DNA]</scope>
    <source>
        <strain evidence="15">SC5314 / ATCC MYA-2876</strain>
    </source>
</reference>
<dbReference type="Gene3D" id="1.25.40.20">
    <property type="entry name" value="Ankyrin repeat-containing domain"/>
    <property type="match status" value="2"/>
</dbReference>
<dbReference type="PROSITE" id="PS50003">
    <property type="entry name" value="PH_DOMAIN"/>
    <property type="match status" value="1"/>
</dbReference>
<comment type="similarity">
    <text evidence="1 9">Belongs to the OSBP family.</text>
</comment>
<dbReference type="VEuPathDB" id="FungiDB:C1_08180C_A"/>
<feature type="region of interest" description="Disordered" evidence="11">
    <location>
        <begin position="371"/>
        <end position="442"/>
    </location>
</feature>
<dbReference type="FunFam" id="3.30.70.3490:FF:000010">
    <property type="entry name" value="Oxysterol binding protein (Osh1)"/>
    <property type="match status" value="1"/>
</dbReference>
<evidence type="ECO:0000256" key="3">
    <source>
        <dbReference type="ARBA" id="ARBA00022553"/>
    </source>
</evidence>
<feature type="compositionally biased region" description="Polar residues" evidence="11">
    <location>
        <begin position="644"/>
        <end position="655"/>
    </location>
</feature>
<dbReference type="Pfam" id="PF12796">
    <property type="entry name" value="Ank_2"/>
    <property type="match status" value="1"/>
</dbReference>
<evidence type="ECO:0000313" key="13">
    <source>
        <dbReference type="CGD" id="CAL0000176916"/>
    </source>
</evidence>
<dbReference type="GO" id="GO:0005886">
    <property type="term" value="C:plasma membrane"/>
    <property type="evidence" value="ECO:0000318"/>
    <property type="project" value="GO_Central"/>
</dbReference>
<evidence type="ECO:0000256" key="11">
    <source>
        <dbReference type="SAM" id="MobiDB-lite"/>
    </source>
</evidence>
<feature type="coiled-coil region" evidence="10">
    <location>
        <begin position="590"/>
        <end position="624"/>
    </location>
</feature>
<evidence type="ECO:0000313" key="14">
    <source>
        <dbReference type="EMBL" id="AOW26458.1"/>
    </source>
</evidence>
<dbReference type="RefSeq" id="XP_717632.2">
    <property type="nucleotide sequence ID" value="XM_712539.2"/>
</dbReference>
<dbReference type="InterPro" id="IPR037239">
    <property type="entry name" value="OSBP_sf"/>
</dbReference>
<dbReference type="SUPFAM" id="SSF48403">
    <property type="entry name" value="Ankyrin repeat"/>
    <property type="match status" value="1"/>
</dbReference>
<dbReference type="InterPro" id="IPR000648">
    <property type="entry name" value="Oxysterol-bd"/>
</dbReference>
<dbReference type="AlphaFoldDB" id="A0A1D8PE79"/>
<feature type="compositionally biased region" description="Basic and acidic residues" evidence="11">
    <location>
        <begin position="394"/>
        <end position="405"/>
    </location>
</feature>
<organism evidence="14 15">
    <name type="scientific">Candida albicans (strain SC5314 / ATCC MYA-2876)</name>
    <name type="common">Yeast</name>
    <dbReference type="NCBI Taxonomy" id="237561"/>
    <lineage>
        <taxon>Eukaryota</taxon>
        <taxon>Fungi</taxon>
        <taxon>Dikarya</taxon>
        <taxon>Ascomycota</taxon>
        <taxon>Saccharomycotina</taxon>
        <taxon>Pichiomycetes</taxon>
        <taxon>Debaryomycetaceae</taxon>
        <taxon>Candida/Lodderomyces clade</taxon>
        <taxon>Candida</taxon>
    </lineage>
</organism>
<dbReference type="GO" id="GO:0120009">
    <property type="term" value="P:intermembrane lipid transfer"/>
    <property type="evidence" value="ECO:0007669"/>
    <property type="project" value="UniProtKB-ARBA"/>
</dbReference>
<keyword evidence="4" id="KW-0677">Repeat</keyword>
<dbReference type="InterPro" id="IPR036770">
    <property type="entry name" value="Ankyrin_rpt-contain_sf"/>
</dbReference>
<dbReference type="GO" id="GO:0097038">
    <property type="term" value="C:perinuclear endoplasmic reticulum"/>
    <property type="evidence" value="ECO:0000318"/>
    <property type="project" value="GO_Central"/>
</dbReference>
<feature type="repeat" description="ANK" evidence="8">
    <location>
        <begin position="87"/>
        <end position="109"/>
    </location>
</feature>
<dbReference type="OrthoDB" id="1854502at2759"/>
<keyword evidence="10" id="KW-0175">Coiled coil</keyword>
<dbReference type="GO" id="GO:0034727">
    <property type="term" value="P:piecemeal microautophagy of the nucleus"/>
    <property type="evidence" value="ECO:0000318"/>
    <property type="project" value="GO_Central"/>
</dbReference>
<evidence type="ECO:0000259" key="12">
    <source>
        <dbReference type="PROSITE" id="PS50003"/>
    </source>
</evidence>
<keyword evidence="15" id="KW-1185">Reference proteome</keyword>
<reference evidence="14 15" key="2">
    <citation type="journal article" date="2007" name="Genome Biol.">
        <title>Assembly of the Candida albicans genome into sixteen supercontigs aligned on the eight chromosomes.</title>
        <authorList>
            <person name="van het Hoog M."/>
            <person name="Rast T.J."/>
            <person name="Martchenko M."/>
            <person name="Grindle S."/>
            <person name="Dignard D."/>
            <person name="Hogues H."/>
            <person name="Cuomo C."/>
            <person name="Berriman M."/>
            <person name="Scherer S."/>
            <person name="Magee B.B."/>
            <person name="Whiteway M."/>
            <person name="Chibana H."/>
            <person name="Nantel A."/>
            <person name="Magee P.T."/>
        </authorList>
    </citation>
    <scope>GENOME REANNOTATION</scope>
    <source>
        <strain evidence="15">SC5314 / ATCC MYA-2876</strain>
    </source>
</reference>
<keyword evidence="2" id="KW-0813">Transport</keyword>
<dbReference type="STRING" id="237561.A0A1D8PE79"/>
<evidence type="ECO:0000256" key="6">
    <source>
        <dbReference type="ARBA" id="ARBA00023055"/>
    </source>
</evidence>
<dbReference type="InterPro" id="IPR001849">
    <property type="entry name" value="PH_domain"/>
</dbReference>
<feature type="region of interest" description="Disordered" evidence="11">
    <location>
        <begin position="845"/>
        <end position="869"/>
    </location>
</feature>
<gene>
    <name evidence="13" type="primary">OSH2</name>
    <name evidence="14" type="ordered locus">CAALFM_C108180CA</name>
    <name evidence="13" type="ordered locus">orf19.12561</name>
</gene>
<dbReference type="Gene3D" id="2.30.29.30">
    <property type="entry name" value="Pleckstrin-homology domain (PH domain)/Phosphotyrosine-binding domain (PTB)"/>
    <property type="match status" value="1"/>
</dbReference>
<dbReference type="InterPro" id="IPR011993">
    <property type="entry name" value="PH-like_dom_sf"/>
</dbReference>
<dbReference type="InParanoid" id="A0A1D8PE79"/>
<evidence type="ECO:0000256" key="10">
    <source>
        <dbReference type="SAM" id="Coils"/>
    </source>
</evidence>
<evidence type="ECO:0000256" key="4">
    <source>
        <dbReference type="ARBA" id="ARBA00022737"/>
    </source>
</evidence>
<dbReference type="GO" id="GO:0005829">
    <property type="term" value="C:cytosol"/>
    <property type="evidence" value="ECO:0000318"/>
    <property type="project" value="GO_Central"/>
</dbReference>
<dbReference type="PROSITE" id="PS50088">
    <property type="entry name" value="ANK_REPEAT"/>
    <property type="match status" value="1"/>
</dbReference>
<keyword evidence="3" id="KW-0597">Phosphoprotein</keyword>
<dbReference type="FunFam" id="2.40.160.120:FF:000001">
    <property type="entry name" value="Oxysterol-binding protein"/>
    <property type="match status" value="1"/>
</dbReference>
<dbReference type="CDD" id="cd13292">
    <property type="entry name" value="PH_Osh1p_Osh2p_yeast"/>
    <property type="match status" value="1"/>
</dbReference>
<protein>
    <submittedName>
        <fullName evidence="14">Oxysterol-binding protein related protein</fullName>
    </submittedName>
</protein>
<feature type="region of interest" description="Disordered" evidence="11">
    <location>
        <begin position="641"/>
        <end position="679"/>
    </location>
</feature>
<feature type="compositionally biased region" description="Basic residues" evidence="11">
    <location>
        <begin position="406"/>
        <end position="421"/>
    </location>
</feature>
<dbReference type="PANTHER" id="PTHR10972:SF205">
    <property type="entry name" value="OXYSTEROL-BINDING PROTEIN 1"/>
    <property type="match status" value="1"/>
</dbReference>
<dbReference type="PROSITE" id="PS01013">
    <property type="entry name" value="OSBP"/>
    <property type="match status" value="1"/>
</dbReference>
<keyword evidence="5 8" id="KW-0040">ANK repeat</keyword>
<evidence type="ECO:0000256" key="5">
    <source>
        <dbReference type="ARBA" id="ARBA00023043"/>
    </source>
</evidence>
<dbReference type="Proteomes" id="UP000000559">
    <property type="component" value="Chromosome 1"/>
</dbReference>
<dbReference type="InterPro" id="IPR002110">
    <property type="entry name" value="Ankyrin_rpt"/>
</dbReference>
<evidence type="ECO:0000256" key="9">
    <source>
        <dbReference type="RuleBase" id="RU003844"/>
    </source>
</evidence>
<evidence type="ECO:0000256" key="8">
    <source>
        <dbReference type="PROSITE-ProRule" id="PRU00023"/>
    </source>
</evidence>
<dbReference type="GO" id="GO:0006887">
    <property type="term" value="P:exocytosis"/>
    <property type="evidence" value="ECO:0000318"/>
    <property type="project" value="GO_Central"/>
</dbReference>
<name>A0A1D8PE79_CANAL</name>
<feature type="region of interest" description="Disordered" evidence="11">
    <location>
        <begin position="760"/>
        <end position="805"/>
    </location>
</feature>
<dbReference type="Pfam" id="PF00169">
    <property type="entry name" value="PH"/>
    <property type="match status" value="1"/>
</dbReference>
<dbReference type="GO" id="GO:0030011">
    <property type="term" value="P:maintenance of cell polarity"/>
    <property type="evidence" value="ECO:0000318"/>
    <property type="project" value="GO_Central"/>
</dbReference>
<dbReference type="eggNOG" id="KOG1737">
    <property type="taxonomic scope" value="Eukaryota"/>
</dbReference>
<dbReference type="Gene3D" id="3.30.70.3490">
    <property type="match status" value="1"/>
</dbReference>
<dbReference type="PANTHER" id="PTHR10972">
    <property type="entry name" value="OXYSTEROL-BINDING PROTEIN-RELATED"/>
    <property type="match status" value="1"/>
</dbReference>
<evidence type="ECO:0000313" key="15">
    <source>
        <dbReference type="Proteomes" id="UP000000559"/>
    </source>
</evidence>
<dbReference type="SMART" id="SM00248">
    <property type="entry name" value="ANK"/>
    <property type="match status" value="3"/>
</dbReference>
<dbReference type="KEGG" id="cal:CAALFM_C108180CA"/>
<dbReference type="SMART" id="SM00233">
    <property type="entry name" value="PH"/>
    <property type="match status" value="1"/>
</dbReference>
<dbReference type="FunFam" id="2.30.29.30:FF:000061">
    <property type="entry name" value="Oxysterol binding protein 1"/>
    <property type="match status" value="1"/>
</dbReference>
<dbReference type="SUPFAM" id="SSF144000">
    <property type="entry name" value="Oxysterol-binding protein-like"/>
    <property type="match status" value="1"/>
</dbReference>
<evidence type="ECO:0000256" key="7">
    <source>
        <dbReference type="ARBA" id="ARBA00023121"/>
    </source>
</evidence>
<reference evidence="14 15" key="1">
    <citation type="journal article" date="2004" name="Proc. Natl. Acad. Sci. U.S.A.">
        <title>The diploid genome sequence of Candida albicans.</title>
        <authorList>
            <person name="Jones T."/>
            <person name="Federspiel N.A."/>
            <person name="Chibana H."/>
            <person name="Dungan J."/>
            <person name="Kalman S."/>
            <person name="Magee B.B."/>
            <person name="Newport G."/>
            <person name="Thorstenson Y.R."/>
            <person name="Agabian N."/>
            <person name="Magee P.T."/>
            <person name="Davis R.W."/>
            <person name="Scherer S."/>
        </authorList>
    </citation>
    <scope>NUCLEOTIDE SEQUENCE [LARGE SCALE GENOMIC DNA]</scope>
    <source>
        <strain evidence="15">SC5314 / ATCC MYA-2876</strain>
    </source>
</reference>